<organism evidence="1 2">
    <name type="scientific">Enterocloster alcoholdehydrogenati</name>
    <dbReference type="NCBI Taxonomy" id="2547410"/>
    <lineage>
        <taxon>Bacteria</taxon>
        <taxon>Bacillati</taxon>
        <taxon>Bacillota</taxon>
        <taxon>Clostridia</taxon>
        <taxon>Lachnospirales</taxon>
        <taxon>Lachnospiraceae</taxon>
        <taxon>Enterocloster</taxon>
    </lineage>
</organism>
<evidence type="ECO:0000313" key="1">
    <source>
        <dbReference type="EMBL" id="GAA6267456.1"/>
    </source>
</evidence>
<keyword evidence="2" id="KW-1185">Reference proteome</keyword>
<reference evidence="1 2" key="1">
    <citation type="submission" date="2024-04" db="EMBL/GenBank/DDBJ databases">
        <title>Defined microbial consortia suppress multidrug-resistant proinflammatory Enterobacteriaceae via ecological control.</title>
        <authorList>
            <person name="Furuichi M."/>
            <person name="Kawaguchi T."/>
            <person name="Pust M."/>
            <person name="Yasuma K."/>
            <person name="Plichta D."/>
            <person name="Hasegawa N."/>
            <person name="Ohya T."/>
            <person name="Bhattarai S."/>
            <person name="Sasajima S."/>
            <person name="Aoto Y."/>
            <person name="Tuganbaev T."/>
            <person name="Yaginuma M."/>
            <person name="Ueda M."/>
            <person name="Okahashi N."/>
            <person name="Amafuji K."/>
            <person name="Kiridooshi Y."/>
            <person name="Sugita K."/>
            <person name="Strazar M."/>
            <person name="Skelly A."/>
            <person name="Suda W."/>
            <person name="Hattori M."/>
            <person name="Nakamoto N."/>
            <person name="Caballero S."/>
            <person name="Norman J."/>
            <person name="Olle B."/>
            <person name="Tanoue T."/>
            <person name="Arita M."/>
            <person name="Bucci V."/>
            <person name="Atarashi K."/>
            <person name="Xavier R."/>
            <person name="Honda K."/>
        </authorList>
    </citation>
    <scope>NUCLEOTIDE SEQUENCE [LARGE SCALE GENOMIC DNA]</scope>
    <source>
        <strain evidence="2">f13</strain>
    </source>
</reference>
<dbReference type="EMBL" id="BAABXL010000001">
    <property type="protein sequence ID" value="GAA6267456.1"/>
    <property type="molecule type" value="Genomic_DNA"/>
</dbReference>
<dbReference type="RefSeq" id="WP_390469176.1">
    <property type="nucleotide sequence ID" value="NZ_BAABXL010000001.1"/>
</dbReference>
<dbReference type="Proteomes" id="UP001600894">
    <property type="component" value="Unassembled WGS sequence"/>
</dbReference>
<comment type="caution">
    <text evidence="1">The sequence shown here is derived from an EMBL/GenBank/DDBJ whole genome shotgun (WGS) entry which is preliminary data.</text>
</comment>
<protein>
    <submittedName>
        <fullName evidence="1">Uncharacterized protein</fullName>
    </submittedName>
</protein>
<name>A0ABQ0ATV0_9FIRM</name>
<sequence>MSKYTDDEYFSLWQLPVEKWSSITENYIILWSENQGVWTAGYLLKDLQAENPNPPIYISANDDLITYVKCVDNIELFLKIMFEEAKNEM</sequence>
<evidence type="ECO:0000313" key="2">
    <source>
        <dbReference type="Proteomes" id="UP001600894"/>
    </source>
</evidence>
<gene>
    <name evidence="1" type="ORF">F130042H8_05160</name>
</gene>
<proteinExistence type="predicted"/>
<accession>A0ABQ0ATV0</accession>